<dbReference type="EMBL" id="OU015568">
    <property type="protein sequence ID" value="CAG5091430.1"/>
    <property type="molecule type" value="Genomic_DNA"/>
</dbReference>
<gene>
    <name evidence="4" type="ORF">OKIOD_LOCUS4602</name>
</gene>
<reference evidence="4 5" key="1">
    <citation type="submission" date="2021-04" db="EMBL/GenBank/DDBJ databases">
        <authorList>
            <person name="Bliznina A."/>
        </authorList>
    </citation>
    <scope>NUCLEOTIDE SEQUENCE [LARGE SCALE GENOMIC DNA]</scope>
</reference>
<evidence type="ECO:0000259" key="3">
    <source>
        <dbReference type="PROSITE" id="PS50102"/>
    </source>
</evidence>
<accession>A0ABN7S2V8</accession>
<feature type="compositionally biased region" description="Basic and acidic residues" evidence="2">
    <location>
        <begin position="252"/>
        <end position="266"/>
    </location>
</feature>
<evidence type="ECO:0000256" key="2">
    <source>
        <dbReference type="SAM" id="MobiDB-lite"/>
    </source>
</evidence>
<dbReference type="InterPro" id="IPR012677">
    <property type="entry name" value="Nucleotide-bd_a/b_plait_sf"/>
</dbReference>
<feature type="compositionally biased region" description="Basic residues" evidence="2">
    <location>
        <begin position="122"/>
        <end position="166"/>
    </location>
</feature>
<sequence>MGGGYGGRPNKSLFVRNIADDIDREELEREFSRYGSIRDVYVPLDYYSKRPRGFAYIQKAKFKNKESPALKRKFCDKLDAKDALEGMDGRKVCGRYIDVQYAKGDRKSPGTMRSEERGHSGSYHRRRSRSRSRSRRDRRRRSRSDSRRRRRTRSRSRSSRRRRSRSYRRERSSDTRRRQTRSRSRSISRGESRRRSRSTSRNREKSEKEACRDRNQKNVQRKQNQRGADPSRVPSPNLPKPLLTKAAPLQENDQKAPKKSSEKKPETLLPPDLEVDLARARIKTQLLF</sequence>
<feature type="compositionally biased region" description="Basic and acidic residues" evidence="2">
    <location>
        <begin position="201"/>
        <end position="216"/>
    </location>
</feature>
<organism evidence="4 5">
    <name type="scientific">Oikopleura dioica</name>
    <name type="common">Tunicate</name>
    <dbReference type="NCBI Taxonomy" id="34765"/>
    <lineage>
        <taxon>Eukaryota</taxon>
        <taxon>Metazoa</taxon>
        <taxon>Chordata</taxon>
        <taxon>Tunicata</taxon>
        <taxon>Appendicularia</taxon>
        <taxon>Copelata</taxon>
        <taxon>Oikopleuridae</taxon>
        <taxon>Oikopleura</taxon>
    </lineage>
</organism>
<evidence type="ECO:0000313" key="4">
    <source>
        <dbReference type="EMBL" id="CAG5091430.1"/>
    </source>
</evidence>
<dbReference type="InterPro" id="IPR000504">
    <property type="entry name" value="RRM_dom"/>
</dbReference>
<dbReference type="PROSITE" id="PS50102">
    <property type="entry name" value="RRM"/>
    <property type="match status" value="1"/>
</dbReference>
<dbReference type="Pfam" id="PF00076">
    <property type="entry name" value="RRM_1"/>
    <property type="match status" value="1"/>
</dbReference>
<protein>
    <submittedName>
        <fullName evidence="4">Oidioi.mRNA.OKI2018_I69.PAR.g13044.t2.cds</fullName>
    </submittedName>
</protein>
<dbReference type="SMART" id="SM00360">
    <property type="entry name" value="RRM"/>
    <property type="match status" value="1"/>
</dbReference>
<dbReference type="Gene3D" id="3.30.70.330">
    <property type="match status" value="1"/>
</dbReference>
<feature type="compositionally biased region" description="Basic residues" evidence="2">
    <location>
        <begin position="178"/>
        <end position="187"/>
    </location>
</feature>
<keyword evidence="5" id="KW-1185">Reference proteome</keyword>
<feature type="compositionally biased region" description="Basic and acidic residues" evidence="2">
    <location>
        <begin position="104"/>
        <end position="119"/>
    </location>
</feature>
<dbReference type="Proteomes" id="UP001158576">
    <property type="component" value="Chromosome PAR"/>
</dbReference>
<feature type="domain" description="RRM" evidence="3">
    <location>
        <begin position="11"/>
        <end position="104"/>
    </location>
</feature>
<dbReference type="InterPro" id="IPR035979">
    <property type="entry name" value="RBD_domain_sf"/>
</dbReference>
<proteinExistence type="predicted"/>
<feature type="compositionally biased region" description="Basic and acidic residues" evidence="2">
    <location>
        <begin position="167"/>
        <end position="177"/>
    </location>
</feature>
<feature type="region of interest" description="Disordered" evidence="2">
    <location>
        <begin position="104"/>
        <end position="272"/>
    </location>
</feature>
<evidence type="ECO:0000256" key="1">
    <source>
        <dbReference type="PROSITE-ProRule" id="PRU00176"/>
    </source>
</evidence>
<dbReference type="SUPFAM" id="SSF54928">
    <property type="entry name" value="RNA-binding domain, RBD"/>
    <property type="match status" value="1"/>
</dbReference>
<dbReference type="InterPro" id="IPR050907">
    <property type="entry name" value="SRSF"/>
</dbReference>
<dbReference type="PANTHER" id="PTHR23147">
    <property type="entry name" value="SERINE/ARGININE RICH SPLICING FACTOR"/>
    <property type="match status" value="1"/>
</dbReference>
<evidence type="ECO:0000313" key="5">
    <source>
        <dbReference type="Proteomes" id="UP001158576"/>
    </source>
</evidence>
<name>A0ABN7S2V8_OIKDI</name>
<feature type="compositionally biased region" description="Low complexity" evidence="2">
    <location>
        <begin position="240"/>
        <end position="249"/>
    </location>
</feature>
<keyword evidence="1" id="KW-0694">RNA-binding</keyword>